<evidence type="ECO:0000256" key="7">
    <source>
        <dbReference type="SAM" id="Coils"/>
    </source>
</evidence>
<dbReference type="EC" id="3.4.19.12" evidence="2"/>
<dbReference type="SUPFAM" id="SSF52540">
    <property type="entry name" value="P-loop containing nucleoside triphosphate hydrolases"/>
    <property type="match status" value="1"/>
</dbReference>
<keyword evidence="7" id="KW-0175">Coiled coil</keyword>
<evidence type="ECO:0000256" key="8">
    <source>
        <dbReference type="SAM" id="MobiDB-lite"/>
    </source>
</evidence>
<evidence type="ECO:0000256" key="6">
    <source>
        <dbReference type="ARBA" id="ARBA00022807"/>
    </source>
</evidence>
<feature type="domain" description="DUF3638" evidence="9">
    <location>
        <begin position="1769"/>
        <end position="1952"/>
    </location>
</feature>
<dbReference type="OrthoDB" id="514478at2759"/>
<keyword evidence="6" id="KW-0788">Thiol protease</keyword>
<evidence type="ECO:0000313" key="10">
    <source>
        <dbReference type="EMBL" id="KAI3431338.1"/>
    </source>
</evidence>
<dbReference type="Pfam" id="PF12340">
    <property type="entry name" value="DUF3638"/>
    <property type="match status" value="1"/>
</dbReference>
<keyword evidence="4" id="KW-0833">Ubl conjugation pathway</keyword>
<dbReference type="InterPro" id="IPR027417">
    <property type="entry name" value="P-loop_NTPase"/>
</dbReference>
<organism evidence="10 11">
    <name type="scientific">Chlorella vulgaris</name>
    <name type="common">Green alga</name>
    <dbReference type="NCBI Taxonomy" id="3077"/>
    <lineage>
        <taxon>Eukaryota</taxon>
        <taxon>Viridiplantae</taxon>
        <taxon>Chlorophyta</taxon>
        <taxon>core chlorophytes</taxon>
        <taxon>Trebouxiophyceae</taxon>
        <taxon>Chlorellales</taxon>
        <taxon>Chlorellaceae</taxon>
        <taxon>Chlorella clade</taxon>
        <taxon>Chlorella</taxon>
    </lineage>
</organism>
<comment type="caution">
    <text evidence="10">The sequence shown here is derived from an EMBL/GenBank/DDBJ whole genome shotgun (WGS) entry which is preliminary data.</text>
</comment>
<feature type="coiled-coil region" evidence="7">
    <location>
        <begin position="602"/>
        <end position="633"/>
    </location>
</feature>
<evidence type="ECO:0000259" key="9">
    <source>
        <dbReference type="Pfam" id="PF12340"/>
    </source>
</evidence>
<name>A0A9D4TPK0_CHLVU</name>
<sequence length="2829" mass="307677">MAAMSRGGGTAAAWCEPEALLAGMYDFVHLSCSASQSTGNIASFCGILQRSITSLGNKQWLSKDGSEMSALKKAAGLVGAPFSHVGGGMEWFPAYGCALLALPTHSTQAAPEQVKVLLVGLDAWKFRLHSTSEGTMQHTANCTGSVELPVGSVPAAELQDFTTKLRRLIAKAEERERDERSSLGSKRQGHQKTPAMVLALSRQALAIMAAEAAGMSGEDVPECTPRGGTTDVGLHTGGTPCNTAWPLVREAFKRQVQLVTPATATSQTLNAAMQMLDAAASLAADMAEKGIGGQPERSTAQQERMMSDLEAGCTAARRALEAAAGQRAWIAADAATLPALTDAVSSCGSYSLPRGLIPRAHCLSAEGTDLEAAKRRATANLGSLPLCAAAGGAATWAGNLLAALKLCVSLRTGGSNADMASQQALSMVEAALFSRAADRLAEGAELGESGVNDLVAVLDVYRTEAEAFLATPQAAARMHVEVRSRAELATWIAACMTHAAIGRTWPWLLQQYGIGLRHQDLQHLVLSDRAAVDALLGVAAYIKSHTRPGKALFTLADGGAAITLQMAAQFAAADHHMLAAWQQEDTAAESRSSKHWAEVQRKQRLTAQKRAELARLRAAEAEAEAVLDVEQERQSPRSYHYSNDITRHLSRFTFLAQQLLLPPATEPVVKFIQQPTPKTFTTLHYNSCQHSPYLSDPGRRGANGRVLLVSSTAVPSSAEVLKQHGLTTVDNYRSQWNGIWHPDSLQLELGWQGSGVADGDFTFWFNPFAPVPHPLVVDSFTEQLPDDAAALQWAMPQYGFKGTSADRSGQPVAKQDQKPLWLSKPAFLAFGGLRSYPLIQMWQLAVALRERSLPLGHPAVQLLVRQALWHVGELTAGMSNEPPSLLWRTDWGGSCSEQGDRLKALCADLAALEVQLRDSPREHASMLLLGELAAYLSAWHPPFHSLQRQMAATAARWADSVEKEVAQAPPSEATALRARQCLLRMTALLCYSGGGGGEALTSADAKHMLCLAVQVHHGSVYAHSLEDKDEDVRSHMARLEVLCHWSMARRAAEVVAAVTADRSMLTAALRSVIPRAPEKLSWNQLALVKPSTDTASFQAVSSCGHLYSINCLNGTVLEDGSPPGRLTIEILSHPLYLRSFTAYGVPWGFEVGSVGNGVHKTLAPVRGRFYEFWLAGDGALVVAETDGQNNRLELLDPGVGDACSPWGDQLPPRLRELHSHWLSRDCCTIVVRKRHFRKHSTHFLLRWDQPTAAAQQAAVDLCCLRVPPHQQSWHWADLRALQGSDALQCQLVLHSSAVLRVLSQFEPPEFIHTFVDARSSSSSSNGDGCSWTMLFDLPRYALEFELRSDGLWSRDFAGCRLHACQRLTQANAHGLTAASGSSCIYTLPDFGQYLVLEQHHKYALHPRLAHLHSDSIPARMQLAALHAATGSLLPEPGSQATGAQLAMRTVRQCWSVQPPGSPAATFLLAEADLAQLRDAGRLGGHMAAGLRLLVHDVLASAAQLHSLHFPDCTREQASLPELPPDWQTAYLQERSRNWRLVLTDGEERRTLGCLRQPPEPALWQRLGLCQPVELPPCPLEAGVVASAETALQALLVPAKVAPYTNAAHPYPLRESATPLPQAMHAELKDSWQIYHRTLSRLEVRPGAGRHIRQTQGEVSTQRAMIEALLLSHLATAPQSLGLHGAAFRMRQAAGTVPLPGLRDLFELAKPERCGSQISPFLSSAATSQLRSMALLWLQLCVLEDKLHRLAAWVDDPAEAANLLQELSTHRTWDPVAHPLWLVFEAEQQLQIRPAQHWVAEHLIAHPQEIVQLNMGEGKTRVILPMLILHFADGNKVVRLNFLPALINEAFGHLHGCLCASVLERKLHVLPFHRDVSPKPELLAAMQSMLEHCKQERGMLLTTPERRLSLVLKRQEMWQRGGQEAVLGQLDAVLGLAYADILDESDELLSHKKPGAYFGPALLPGNALNAALPELRRLLAEAVLDDPPYEMLWMQRFRAGSAVRDLLLSCVLERSVDPQPVMSELELSAEESECVLALRGLLGFGVLEHCLQLRVNVNFGINRASCAPTPLAVPFRAAHEPAPRTQYTQPEAALTLTVLAYYSDGLSLEQLVAAVVKLLGLGRNVQSSRYGEWLALAAADLSSEELAPVDDVSKLDPSNSDQMILLHELFSHNMAAINFWLASCVVPDATRVYEGRVGTSAWHLADSRNGFTVGFSGTNDNYRLLPLQVRQQLQVEPGLHATNGKMLAMLLQAPFYDTLAPNKEEHMWQALLRFAVDERLDALIDCGALLAGTTNRLAAEHLAKLLITHAPRWLGVCYYDEQDRAWMVLDLQGRRLRREVSPIREAQAFAIFDEARCRGTDLKLRSDAVGLLTLGPTTCKDKLMQAAGRLRKLGKGQTLRIAGTIDVTAKIKAAAVAAQMPGAAEAGHRLTAQHVLQWVMEATVSSVLHGVLEWAHQGLLFAATRNAPERVLQPEKLGLGDLYGSSCAPLPLSDVVATQRATRQREGLEPAMASLMCEVDERAAVFGEGHSVMANGGVGEECEREAEREEEEEEELERQVPRATAAMEVDWCYERALGAASLEDLTERTGLKPVSLASVAAQLHPSSVADIPWSPLAFCTPNFVNAINQAAGELPNLSQYLRRVDALLLLPAPRAAKGSSKGGHSVLLLTDREANALLHLLWRQPVGRCVDSSSSKRVPLLASLSYAWAAQQQEGGATVPLRLAAALVESTEGSWAEAGQLAQELQGGAFMGPLTSIQLFNGETTYSPPLQPGTHWREIRQLAPLRALRELASGRATAAEELVSMRGKSVFWLRSQLEGTCNDARHGAAD</sequence>
<feature type="region of interest" description="Disordered" evidence="8">
    <location>
        <begin position="2538"/>
        <end position="2560"/>
    </location>
</feature>
<evidence type="ECO:0000256" key="5">
    <source>
        <dbReference type="ARBA" id="ARBA00022801"/>
    </source>
</evidence>
<evidence type="ECO:0000256" key="2">
    <source>
        <dbReference type="ARBA" id="ARBA00012759"/>
    </source>
</evidence>
<accession>A0A9D4TPK0</accession>
<dbReference type="GO" id="GO:0006508">
    <property type="term" value="P:proteolysis"/>
    <property type="evidence" value="ECO:0007669"/>
    <property type="project" value="UniProtKB-KW"/>
</dbReference>
<evidence type="ECO:0000256" key="4">
    <source>
        <dbReference type="ARBA" id="ARBA00022786"/>
    </source>
</evidence>
<reference evidence="10" key="1">
    <citation type="journal article" date="2019" name="Plant J.">
        <title>Chlorella vulgaris genome assembly and annotation reveals the molecular basis for metabolic acclimation to high light conditions.</title>
        <authorList>
            <person name="Cecchin M."/>
            <person name="Marcolungo L."/>
            <person name="Rossato M."/>
            <person name="Girolomoni L."/>
            <person name="Cosentino E."/>
            <person name="Cuine S."/>
            <person name="Li-Beisson Y."/>
            <person name="Delledonne M."/>
            <person name="Ballottari M."/>
        </authorList>
    </citation>
    <scope>NUCLEOTIDE SEQUENCE</scope>
    <source>
        <strain evidence="10">211/11P</strain>
    </source>
</reference>
<keyword evidence="11" id="KW-1185">Reference proteome</keyword>
<keyword evidence="5" id="KW-0378">Hydrolase</keyword>
<dbReference type="PANTHER" id="PTHR13367:SF33">
    <property type="entry name" value="P-LOOP CONTAINING NUCLEOSIDE TRIPHOSPHATE HYDROLASE PROTEIN"/>
    <property type="match status" value="1"/>
</dbReference>
<proteinExistence type="predicted"/>
<dbReference type="InterPro" id="IPR051346">
    <property type="entry name" value="OTU_Deubiquitinase"/>
</dbReference>
<reference evidence="10" key="2">
    <citation type="submission" date="2020-11" db="EMBL/GenBank/DDBJ databases">
        <authorList>
            <person name="Cecchin M."/>
            <person name="Marcolungo L."/>
            <person name="Rossato M."/>
            <person name="Girolomoni L."/>
            <person name="Cosentino E."/>
            <person name="Cuine S."/>
            <person name="Li-Beisson Y."/>
            <person name="Delledonne M."/>
            <person name="Ballottari M."/>
        </authorList>
    </citation>
    <scope>NUCLEOTIDE SEQUENCE</scope>
    <source>
        <strain evidence="10">211/11P</strain>
        <tissue evidence="10">Whole cell</tissue>
    </source>
</reference>
<dbReference type="Proteomes" id="UP001055712">
    <property type="component" value="Unassembled WGS sequence"/>
</dbReference>
<protein>
    <recommendedName>
        <fullName evidence="2">ubiquitinyl hydrolase 1</fullName>
        <ecNumber evidence="2">3.4.19.12</ecNumber>
    </recommendedName>
</protein>
<evidence type="ECO:0000313" key="11">
    <source>
        <dbReference type="Proteomes" id="UP001055712"/>
    </source>
</evidence>
<evidence type="ECO:0000256" key="3">
    <source>
        <dbReference type="ARBA" id="ARBA00022670"/>
    </source>
</evidence>
<dbReference type="GO" id="GO:0004843">
    <property type="term" value="F:cysteine-type deubiquitinase activity"/>
    <property type="evidence" value="ECO:0007669"/>
    <property type="project" value="UniProtKB-EC"/>
</dbReference>
<evidence type="ECO:0000256" key="1">
    <source>
        <dbReference type="ARBA" id="ARBA00000707"/>
    </source>
</evidence>
<feature type="region of interest" description="Disordered" evidence="8">
    <location>
        <begin position="172"/>
        <end position="194"/>
    </location>
</feature>
<feature type="compositionally biased region" description="Basic and acidic residues" evidence="8">
    <location>
        <begin position="172"/>
        <end position="181"/>
    </location>
</feature>
<dbReference type="EMBL" id="SIDB01000006">
    <property type="protein sequence ID" value="KAI3431338.1"/>
    <property type="molecule type" value="Genomic_DNA"/>
</dbReference>
<comment type="catalytic activity">
    <reaction evidence="1">
        <text>Thiol-dependent hydrolysis of ester, thioester, amide, peptide and isopeptide bonds formed by the C-terminal Gly of ubiquitin (a 76-residue protein attached to proteins as an intracellular targeting signal).</text>
        <dbReference type="EC" id="3.4.19.12"/>
    </reaction>
</comment>
<gene>
    <name evidence="10" type="ORF">D9Q98_004395</name>
</gene>
<dbReference type="PANTHER" id="PTHR13367">
    <property type="entry name" value="UBIQUITIN THIOESTERASE"/>
    <property type="match status" value="1"/>
</dbReference>
<dbReference type="InterPro" id="IPR022099">
    <property type="entry name" value="DUF3638"/>
</dbReference>
<keyword evidence="3" id="KW-0645">Protease</keyword>
<feature type="compositionally biased region" description="Acidic residues" evidence="8">
    <location>
        <begin position="2539"/>
        <end position="2555"/>
    </location>
</feature>